<organism evidence="3 4">
    <name type="scientific">Pseudomonas aeruginosa (strain UCBPP-PA14)</name>
    <dbReference type="NCBI Taxonomy" id="208963"/>
    <lineage>
        <taxon>Bacteria</taxon>
        <taxon>Pseudomonadati</taxon>
        <taxon>Pseudomonadota</taxon>
        <taxon>Gammaproteobacteria</taxon>
        <taxon>Pseudomonadales</taxon>
        <taxon>Pseudomonadaceae</taxon>
        <taxon>Pseudomonas</taxon>
    </lineage>
</organism>
<feature type="transmembrane region" description="Helical" evidence="1">
    <location>
        <begin position="126"/>
        <end position="144"/>
    </location>
</feature>
<reference evidence="3 4" key="1">
    <citation type="journal article" date="2006" name="Genome Biol.">
        <title>Genomic analysis reveals that Pseudomonas aeruginosa virulence is combinatorial.</title>
        <authorList>
            <person name="Lee D.G."/>
            <person name="Urbach J.M."/>
            <person name="Wu G."/>
            <person name="Liberati N.T."/>
            <person name="Feinbaum R.L."/>
            <person name="Miyata S."/>
            <person name="Diggins L.T."/>
            <person name="He J."/>
            <person name="Saucier M."/>
            <person name="Deziel E."/>
            <person name="Friedman L."/>
            <person name="Li L."/>
            <person name="Grills G."/>
            <person name="Montgomery K."/>
            <person name="Kucherlapati R."/>
            <person name="Rahme L.G."/>
            <person name="Ausubel F.M."/>
        </authorList>
    </citation>
    <scope>NUCLEOTIDE SEQUENCE [LARGE SCALE GENOMIC DNA]</scope>
    <source>
        <strain evidence="3 4">UCBPP-PA14</strain>
    </source>
</reference>
<feature type="transmembrane region" description="Helical" evidence="1">
    <location>
        <begin position="77"/>
        <end position="95"/>
    </location>
</feature>
<feature type="domain" description="Transglutaminase-like" evidence="2">
    <location>
        <begin position="396"/>
        <end position="467"/>
    </location>
</feature>
<evidence type="ECO:0000259" key="2">
    <source>
        <dbReference type="SMART" id="SM00460"/>
    </source>
</evidence>
<feature type="transmembrane region" description="Helical" evidence="1">
    <location>
        <begin position="547"/>
        <end position="567"/>
    </location>
</feature>
<dbReference type="InterPro" id="IPR021878">
    <property type="entry name" value="TgpA_N"/>
</dbReference>
<feature type="transmembrane region" description="Helical" evidence="1">
    <location>
        <begin position="156"/>
        <end position="178"/>
    </location>
</feature>
<dbReference type="Proteomes" id="UP000000653">
    <property type="component" value="Chromosome"/>
</dbReference>
<dbReference type="AlphaFoldDB" id="A0A0H2ZCW2"/>
<dbReference type="SMART" id="SM00460">
    <property type="entry name" value="TGc"/>
    <property type="match status" value="1"/>
</dbReference>
<dbReference type="BioCyc" id="PAER208963:G1G74-2239-MONOMER"/>
<evidence type="ECO:0000313" key="4">
    <source>
        <dbReference type="Proteomes" id="UP000000653"/>
    </source>
</evidence>
<dbReference type="Pfam" id="PF11992">
    <property type="entry name" value="TgpA_N"/>
    <property type="match status" value="1"/>
</dbReference>
<dbReference type="SUPFAM" id="SSF54001">
    <property type="entry name" value="Cysteine proteinases"/>
    <property type="match status" value="1"/>
</dbReference>
<dbReference type="Pfam" id="PF01841">
    <property type="entry name" value="Transglut_core"/>
    <property type="match status" value="1"/>
</dbReference>
<dbReference type="InterPro" id="IPR052901">
    <property type="entry name" value="Bact_TGase-like"/>
</dbReference>
<dbReference type="FunFam" id="3.10.620.30:FF:000015">
    <property type="entry name" value="Protein-glutamine gamma-glutamyltransferase"/>
    <property type="match status" value="1"/>
</dbReference>
<gene>
    <name evidence="3" type="ordered locus">PA14_26930</name>
</gene>
<dbReference type="PANTHER" id="PTHR42736">
    <property type="entry name" value="PROTEIN-GLUTAMINE GAMMA-GLUTAMYLTRANSFERASE"/>
    <property type="match status" value="1"/>
</dbReference>
<dbReference type="EMBL" id="CP000438">
    <property type="protein sequence ID" value="ABJ12112.1"/>
    <property type="molecule type" value="Genomic_DNA"/>
</dbReference>
<dbReference type="InterPro" id="IPR038765">
    <property type="entry name" value="Papain-like_cys_pep_sf"/>
</dbReference>
<keyword evidence="1" id="KW-1133">Transmembrane helix</keyword>
<dbReference type="Gene3D" id="3.10.620.30">
    <property type="match status" value="1"/>
</dbReference>
<evidence type="ECO:0000313" key="3">
    <source>
        <dbReference type="EMBL" id="ABJ12112.1"/>
    </source>
</evidence>
<protein>
    <submittedName>
        <fullName evidence="3">Transglutaminase-like domain protein</fullName>
    </submittedName>
</protein>
<dbReference type="KEGG" id="pau:PA14_26930"/>
<dbReference type="HOGENOM" id="CLU_012397_0_0_6"/>
<dbReference type="InterPro" id="IPR025403">
    <property type="entry name" value="TgpA-like_C"/>
</dbReference>
<dbReference type="RefSeq" id="WP_011666611.1">
    <property type="nucleotide sequence ID" value="NC_008463.1"/>
</dbReference>
<evidence type="ECO:0000256" key="1">
    <source>
        <dbReference type="SAM" id="Phobius"/>
    </source>
</evidence>
<dbReference type="PANTHER" id="PTHR42736:SF1">
    <property type="entry name" value="PROTEIN-GLUTAMINE GAMMA-GLUTAMYLTRANSFERASE"/>
    <property type="match status" value="1"/>
</dbReference>
<dbReference type="InterPro" id="IPR002931">
    <property type="entry name" value="Transglutaminase-like"/>
</dbReference>
<proteinExistence type="predicted"/>
<accession>A0A0H2ZCW2</accession>
<sequence>MNAIPRVALVWLLVAQVLVILPHLAYMPLWIAAMWLGCAAWRVQVFRMRAGYPRAWVKLALALLAGAGVWLSRGSLVGLDAGAVLLIAAFILKLVEMKTRRDALVLVFLGFFAVVVGYLFDDGFLAALYSLLPVTALLAALIGLQQSAFASRPWPTLRLAGGLLLQALPLMLLLFLFFPRLGPLWSLPMPGNKGVTGLSESMAPGDIAELGRSAELAFRVRFEGAPPPREQLYWRALTMERFDGRRWAQAPQWSGEDALHWQKRGPELRYDVIMQPSSQPWLFALDVAQTDQTDTRLMSDFHLQRRQPVEQRLFYRVSSWPQALRESSIDPRMRWRNLQLPMHGNPRARALAEQLRQAHAQPQALVAALLQRFNHEPFAYTLKPPATGADGVDDFLFDTRSGFCAHYAGAMAFVLRAAGIPARVVAGYQGGELNPAGNYLLVHQFDAHAWVEYWQPEQGWLSVDPTYQVAPERIEQGLEQALAGDSEYLADAPLSPLRYRGLPWLNDMRLAWDSLNYGWQRWVLAYQGEQQGAFLQRWFGGLDPTRLGLLLGAAAILSVGLLALFLLKPWQGRGDLRSRQLRRFERLLEMHGLRRSPGEGLRSYGERAARVLPAQAPAIAAFVGAFEAQRYGHGGADDPGLRLRALRRALPWRLVRAPTRDGRGEEKA</sequence>
<dbReference type="Pfam" id="PF13559">
    <property type="entry name" value="DUF4129"/>
    <property type="match status" value="1"/>
</dbReference>
<keyword evidence="1" id="KW-0472">Membrane</keyword>
<name>A0A0H2ZCW2_PSEAB</name>
<keyword evidence="1" id="KW-0812">Transmembrane</keyword>
<feature type="transmembrane region" description="Helical" evidence="1">
    <location>
        <begin position="102"/>
        <end position="120"/>
    </location>
</feature>